<feature type="active site" description="Charge relay system" evidence="5">
    <location>
        <position position="330"/>
    </location>
</feature>
<feature type="active site" description="Charge relay system" evidence="5">
    <location>
        <position position="143"/>
    </location>
</feature>
<dbReference type="PROSITE" id="PS00138">
    <property type="entry name" value="SUBTILASE_SER"/>
    <property type="match status" value="1"/>
</dbReference>
<dbReference type="PROSITE" id="PS00136">
    <property type="entry name" value="SUBTILASE_ASP"/>
    <property type="match status" value="1"/>
</dbReference>
<gene>
    <name evidence="11" type="ORF">WICPIJ_003842</name>
</gene>
<dbReference type="GO" id="GO:0006508">
    <property type="term" value="P:proteolysis"/>
    <property type="evidence" value="ECO:0007669"/>
    <property type="project" value="UniProtKB-KW"/>
</dbReference>
<dbReference type="Pfam" id="PF05922">
    <property type="entry name" value="Inhibitor_I9"/>
    <property type="match status" value="1"/>
</dbReference>
<name>A0A9P8Q726_WICPI</name>
<evidence type="ECO:0000256" key="4">
    <source>
        <dbReference type="ARBA" id="ARBA00022825"/>
    </source>
</evidence>
<keyword evidence="4 5" id="KW-0720">Serine protease</keyword>
<evidence type="ECO:0000313" key="12">
    <source>
        <dbReference type="Proteomes" id="UP000774326"/>
    </source>
</evidence>
<dbReference type="CDD" id="cd04077">
    <property type="entry name" value="Peptidases_S8_PCSK9_ProteinaseK_like"/>
    <property type="match status" value="1"/>
</dbReference>
<dbReference type="SUPFAM" id="SSF52743">
    <property type="entry name" value="Subtilisin-like"/>
    <property type="match status" value="1"/>
</dbReference>
<comment type="caution">
    <text evidence="11">The sequence shown here is derived from an EMBL/GenBank/DDBJ whole genome shotgun (WGS) entry which is preliminary data.</text>
</comment>
<dbReference type="InterPro" id="IPR010259">
    <property type="entry name" value="S8pro/Inhibitor_I9"/>
</dbReference>
<dbReference type="EMBL" id="JAEUBG010002103">
    <property type="protein sequence ID" value="KAH3685181.1"/>
    <property type="molecule type" value="Genomic_DNA"/>
</dbReference>
<keyword evidence="3 5" id="KW-0378">Hydrolase</keyword>
<evidence type="ECO:0000256" key="3">
    <source>
        <dbReference type="ARBA" id="ARBA00022801"/>
    </source>
</evidence>
<evidence type="ECO:0000256" key="7">
    <source>
        <dbReference type="SAM" id="MobiDB-lite"/>
    </source>
</evidence>
<feature type="chain" id="PRO_5040399044" description="Peptidase S8/S53 domain-containing protein" evidence="8">
    <location>
        <begin position="20"/>
        <end position="476"/>
    </location>
</feature>
<dbReference type="AlphaFoldDB" id="A0A9P8Q726"/>
<accession>A0A9P8Q726</accession>
<evidence type="ECO:0000256" key="8">
    <source>
        <dbReference type="SAM" id="SignalP"/>
    </source>
</evidence>
<comment type="similarity">
    <text evidence="1 5 6">Belongs to the peptidase S8 family.</text>
</comment>
<feature type="signal peptide" evidence="8">
    <location>
        <begin position="1"/>
        <end position="19"/>
    </location>
</feature>
<reference evidence="11" key="1">
    <citation type="journal article" date="2021" name="Open Biol.">
        <title>Shared evolutionary footprints suggest mitochondrial oxidative damage underlies multiple complex I losses in fungi.</title>
        <authorList>
            <person name="Schikora-Tamarit M.A."/>
            <person name="Marcet-Houben M."/>
            <person name="Nosek J."/>
            <person name="Gabaldon T."/>
        </authorList>
    </citation>
    <scope>NUCLEOTIDE SEQUENCE</scope>
    <source>
        <strain evidence="11">CBS2887</strain>
    </source>
</reference>
<dbReference type="InterPro" id="IPR050131">
    <property type="entry name" value="Peptidase_S8_subtilisin-like"/>
</dbReference>
<dbReference type="Gene3D" id="3.40.50.200">
    <property type="entry name" value="Peptidase S8/S53 domain"/>
    <property type="match status" value="1"/>
</dbReference>
<evidence type="ECO:0000259" key="9">
    <source>
        <dbReference type="Pfam" id="PF00082"/>
    </source>
</evidence>
<feature type="compositionally biased region" description="Basic and acidic residues" evidence="7">
    <location>
        <begin position="442"/>
        <end position="457"/>
    </location>
</feature>
<dbReference type="Proteomes" id="UP000774326">
    <property type="component" value="Unassembled WGS sequence"/>
</dbReference>
<proteinExistence type="inferred from homology"/>
<dbReference type="PRINTS" id="PR00723">
    <property type="entry name" value="SUBTILISIN"/>
</dbReference>
<dbReference type="PANTHER" id="PTHR43806:SF13">
    <property type="entry name" value="SUBTILASE-TYPE PROTEINASE RRT12"/>
    <property type="match status" value="1"/>
</dbReference>
<evidence type="ECO:0000259" key="10">
    <source>
        <dbReference type="Pfam" id="PF05922"/>
    </source>
</evidence>
<sequence>MKLYLFLTTLLPLAAIADAGYFVQLKKPSTLRTLLKNDDTVKAANHIRPYVDRIISFGNFEGFSGNFTKDVIKRLKLNPLVADIVPDYAVKINDFNEFETQFNAPRHLARLSRHEKLPTNSTPVNYYYDPKHQGKGVYAYIIDTGIYKEHPDLEGRAILGADFTSEGPSDKNGHGTHVAGIIGSKTFGVAKDVTLVEVKALDSLGQGSLTTVISALEFAVHHRKEHNVPGVANLSLGAVKNNILNQAIEAAVASGLVVVVAAGNANVDACITSPASSPRAITVGAIDDRSDNIAGFSNWGACVDVFASGVLVQSLSIDDHNIPLVLSGTSMSSPSITGLVSILLERGVKPDEIQDKLVDMSTVGVISESNFVKRRLTPNRVTFNGVKKSDDVFAETQGDDLDFSNYFKPDGMNEKSYDPQNIGGLNNKGTKRVIILKPKVEDERQIDSEEQAQKEAEPNVISVAPYGFKPISPLPQ</sequence>
<dbReference type="InterPro" id="IPR034193">
    <property type="entry name" value="PCSK9_ProteinaseK-like"/>
</dbReference>
<dbReference type="InterPro" id="IPR000209">
    <property type="entry name" value="Peptidase_S8/S53_dom"/>
</dbReference>
<dbReference type="PROSITE" id="PS51892">
    <property type="entry name" value="SUBTILASE"/>
    <property type="match status" value="1"/>
</dbReference>
<reference evidence="11" key="2">
    <citation type="submission" date="2021-01" db="EMBL/GenBank/DDBJ databases">
        <authorList>
            <person name="Schikora-Tamarit M.A."/>
        </authorList>
    </citation>
    <scope>NUCLEOTIDE SEQUENCE</scope>
    <source>
        <strain evidence="11">CBS2887</strain>
    </source>
</reference>
<evidence type="ECO:0008006" key="13">
    <source>
        <dbReference type="Google" id="ProtNLM"/>
    </source>
</evidence>
<evidence type="ECO:0000256" key="2">
    <source>
        <dbReference type="ARBA" id="ARBA00022670"/>
    </source>
</evidence>
<keyword evidence="12" id="KW-1185">Reference proteome</keyword>
<dbReference type="GO" id="GO:0004252">
    <property type="term" value="F:serine-type endopeptidase activity"/>
    <property type="evidence" value="ECO:0007669"/>
    <property type="project" value="UniProtKB-UniRule"/>
</dbReference>
<evidence type="ECO:0000256" key="6">
    <source>
        <dbReference type="RuleBase" id="RU003355"/>
    </source>
</evidence>
<feature type="domain" description="Inhibitor I9" evidence="10">
    <location>
        <begin position="43"/>
        <end position="92"/>
    </location>
</feature>
<feature type="active site" description="Charge relay system" evidence="5">
    <location>
        <position position="174"/>
    </location>
</feature>
<dbReference type="InterPro" id="IPR023827">
    <property type="entry name" value="Peptidase_S8_Asp-AS"/>
</dbReference>
<protein>
    <recommendedName>
        <fullName evidence="13">Peptidase S8/S53 domain-containing protein</fullName>
    </recommendedName>
</protein>
<dbReference type="InterPro" id="IPR015500">
    <property type="entry name" value="Peptidase_S8_subtilisin-rel"/>
</dbReference>
<dbReference type="InterPro" id="IPR036852">
    <property type="entry name" value="Peptidase_S8/S53_dom_sf"/>
</dbReference>
<dbReference type="PROSITE" id="PS00137">
    <property type="entry name" value="SUBTILASE_HIS"/>
    <property type="match status" value="1"/>
</dbReference>
<dbReference type="PANTHER" id="PTHR43806">
    <property type="entry name" value="PEPTIDASE S8"/>
    <property type="match status" value="1"/>
</dbReference>
<evidence type="ECO:0000256" key="5">
    <source>
        <dbReference type="PROSITE-ProRule" id="PRU01240"/>
    </source>
</evidence>
<organism evidence="11 12">
    <name type="scientific">Wickerhamomyces pijperi</name>
    <name type="common">Yeast</name>
    <name type="synonym">Pichia pijperi</name>
    <dbReference type="NCBI Taxonomy" id="599730"/>
    <lineage>
        <taxon>Eukaryota</taxon>
        <taxon>Fungi</taxon>
        <taxon>Dikarya</taxon>
        <taxon>Ascomycota</taxon>
        <taxon>Saccharomycotina</taxon>
        <taxon>Saccharomycetes</taxon>
        <taxon>Phaffomycetales</taxon>
        <taxon>Wickerhamomycetaceae</taxon>
        <taxon>Wickerhamomyces</taxon>
    </lineage>
</organism>
<dbReference type="InterPro" id="IPR023828">
    <property type="entry name" value="Peptidase_S8_Ser-AS"/>
</dbReference>
<dbReference type="InterPro" id="IPR022398">
    <property type="entry name" value="Peptidase_S8_His-AS"/>
</dbReference>
<feature type="domain" description="Peptidase S8/S53" evidence="9">
    <location>
        <begin position="134"/>
        <end position="361"/>
    </location>
</feature>
<keyword evidence="8" id="KW-0732">Signal</keyword>
<dbReference type="OrthoDB" id="206201at2759"/>
<feature type="region of interest" description="Disordered" evidence="7">
    <location>
        <begin position="442"/>
        <end position="476"/>
    </location>
</feature>
<keyword evidence="2 5" id="KW-0645">Protease</keyword>
<evidence type="ECO:0000313" key="11">
    <source>
        <dbReference type="EMBL" id="KAH3685181.1"/>
    </source>
</evidence>
<dbReference type="FunFam" id="3.40.50.200:FF:000007">
    <property type="entry name" value="Subtilisin-like serine protease"/>
    <property type="match status" value="1"/>
</dbReference>
<dbReference type="SUPFAM" id="SSF54897">
    <property type="entry name" value="Protease propeptides/inhibitors"/>
    <property type="match status" value="1"/>
</dbReference>
<dbReference type="Pfam" id="PF00082">
    <property type="entry name" value="Peptidase_S8"/>
    <property type="match status" value="1"/>
</dbReference>
<evidence type="ECO:0000256" key="1">
    <source>
        <dbReference type="ARBA" id="ARBA00011073"/>
    </source>
</evidence>